<dbReference type="InterPro" id="IPR027417">
    <property type="entry name" value="P-loop_NTPase"/>
</dbReference>
<sequence>MSERIKLAVIGGFLGSGKTTTILGLAKKLIGSGTKVGIVTNDQGSDLVDTNFLRSAGFPVLEVDGGCFCCNFEEFVAKLNTLAREELPDIILAEPVGSCTDLVASIFKPMQLKHTEDFTLAPLVVLADPRRVRRLMTDGERRFQSEINYLFRKQLEEADIILLSKADLYSQEELDELKNYLKKTFKGTEVSSISAKEGDGLDSILPVILAGEAEENKTLMELDYSVYGLAESFLGWFNATAAVEAASADEVKAFVTDFMQAIQTKVSDMDKEIAHLKTYAMASGGYLKASITSVDDTLDFYEDNFRSSGRFSIVINARMNVEAETLGPLMKQAIEKAAGKHGFSIADYKSDCFTPAAPSGAARGLAPEGECCCCCSGKGREDVM</sequence>
<dbReference type="RefSeq" id="WP_186857791.1">
    <property type="nucleotide sequence ID" value="NZ_JACOON010000004.1"/>
</dbReference>
<reference evidence="2 3" key="1">
    <citation type="submission" date="2020-08" db="EMBL/GenBank/DDBJ databases">
        <title>Genome public.</title>
        <authorList>
            <person name="Liu C."/>
            <person name="Sun Q."/>
        </authorList>
    </citation>
    <scope>NUCLEOTIDE SEQUENCE [LARGE SCALE GENOMIC DNA]</scope>
    <source>
        <strain evidence="2 3">NSJ-35</strain>
    </source>
</reference>
<dbReference type="EMBL" id="JACOON010000004">
    <property type="protein sequence ID" value="MBC5648277.1"/>
    <property type="molecule type" value="Genomic_DNA"/>
</dbReference>
<evidence type="ECO:0000313" key="2">
    <source>
        <dbReference type="EMBL" id="MBC5648277.1"/>
    </source>
</evidence>
<proteinExistence type="predicted"/>
<dbReference type="Pfam" id="PF02492">
    <property type="entry name" value="cobW"/>
    <property type="match status" value="1"/>
</dbReference>
<dbReference type="SUPFAM" id="SSF52540">
    <property type="entry name" value="P-loop containing nucleoside triphosphate hydrolases"/>
    <property type="match status" value="1"/>
</dbReference>
<gene>
    <name evidence="2" type="ORF">H8S18_08005</name>
</gene>
<dbReference type="InterPro" id="IPR003495">
    <property type="entry name" value="CobW/HypB/UreG_nucleotide-bd"/>
</dbReference>
<dbReference type="Gene3D" id="3.40.50.300">
    <property type="entry name" value="P-loop containing nucleotide triphosphate hydrolases"/>
    <property type="match status" value="1"/>
</dbReference>
<name>A0ABR7EES8_9FIRM</name>
<dbReference type="InterPro" id="IPR051316">
    <property type="entry name" value="Zinc-reg_GTPase_activator"/>
</dbReference>
<dbReference type="Proteomes" id="UP000606889">
    <property type="component" value="Unassembled WGS sequence"/>
</dbReference>
<dbReference type="PANTHER" id="PTHR13748">
    <property type="entry name" value="COBW-RELATED"/>
    <property type="match status" value="1"/>
</dbReference>
<protein>
    <recommendedName>
        <fullName evidence="1">CobW/HypB/UreG nucleotide-binding domain-containing protein</fullName>
    </recommendedName>
</protein>
<evidence type="ECO:0000313" key="3">
    <source>
        <dbReference type="Proteomes" id="UP000606889"/>
    </source>
</evidence>
<comment type="caution">
    <text evidence="2">The sequence shown here is derived from an EMBL/GenBank/DDBJ whole genome shotgun (WGS) entry which is preliminary data.</text>
</comment>
<accession>A0ABR7EES8</accession>
<keyword evidence="3" id="KW-1185">Reference proteome</keyword>
<feature type="domain" description="CobW/HypB/UreG nucleotide-binding" evidence="1">
    <location>
        <begin position="8"/>
        <end position="187"/>
    </location>
</feature>
<evidence type="ECO:0000259" key="1">
    <source>
        <dbReference type="Pfam" id="PF02492"/>
    </source>
</evidence>
<dbReference type="PANTHER" id="PTHR13748:SF62">
    <property type="entry name" value="COBW DOMAIN-CONTAINING PROTEIN"/>
    <property type="match status" value="1"/>
</dbReference>
<organism evidence="2 3">
    <name type="scientific">Christensenella tenuis</name>
    <dbReference type="NCBI Taxonomy" id="2763033"/>
    <lineage>
        <taxon>Bacteria</taxon>
        <taxon>Bacillati</taxon>
        <taxon>Bacillota</taxon>
        <taxon>Clostridia</taxon>
        <taxon>Christensenellales</taxon>
        <taxon>Christensenellaceae</taxon>
        <taxon>Christensenella</taxon>
    </lineage>
</organism>